<evidence type="ECO:0000313" key="2">
    <source>
        <dbReference type="Proteomes" id="UP000198670"/>
    </source>
</evidence>
<gene>
    <name evidence="1" type="ORF">SAMN05444682_10718</name>
</gene>
<dbReference type="SUPFAM" id="SSF52540">
    <property type="entry name" value="P-loop containing nucleoside triphosphate hydrolases"/>
    <property type="match status" value="1"/>
</dbReference>
<proteinExistence type="predicted"/>
<reference evidence="1 2" key="1">
    <citation type="submission" date="2016-10" db="EMBL/GenBank/DDBJ databases">
        <authorList>
            <person name="de Groot N.N."/>
        </authorList>
    </citation>
    <scope>NUCLEOTIDE SEQUENCE [LARGE SCALE GENOMIC DNA]</scope>
    <source>
        <strain evidence="1 2">RK1</strain>
    </source>
</reference>
<keyword evidence="2" id="KW-1185">Reference proteome</keyword>
<dbReference type="InterPro" id="IPR017026">
    <property type="entry name" value="ImuA"/>
</dbReference>
<dbReference type="Gene3D" id="3.40.50.300">
    <property type="entry name" value="P-loop containing nucleotide triphosphate hydrolases"/>
    <property type="match status" value="1"/>
</dbReference>
<accession>A0A1I3MWE2</accession>
<dbReference type="Proteomes" id="UP000198670">
    <property type="component" value="Unassembled WGS sequence"/>
</dbReference>
<sequence length="247" mass="27397">MAVLSDDKRKLIGQLQKHLLRWQGFKPSENHPEGIGLGPIEKAFPNTIFPMGSIHEFIGTTPEQTAATSGFIGGVLAALMRKGGVCLWISTSNRLFPPAIKLFGVEPDRVIFIEARREKDVLWALEEALKCDRLIAAVAELREMDFSQSLRLQLAVEKSRVTGFVLRSNPLRVGNTACAARWHITPLPSEVEEGMPGVGMPKWGVQLLKVRNGNPGYWEINWSAGQFMDASKPAKVSELPMRNRKIG</sequence>
<name>A0A1I3MWE2_9SPHI</name>
<dbReference type="RefSeq" id="WP_090627967.1">
    <property type="nucleotide sequence ID" value="NZ_FOQO01000007.1"/>
</dbReference>
<evidence type="ECO:0000313" key="1">
    <source>
        <dbReference type="EMBL" id="SFJ01271.1"/>
    </source>
</evidence>
<dbReference type="InterPro" id="IPR027417">
    <property type="entry name" value="P-loop_NTPase"/>
</dbReference>
<dbReference type="EMBL" id="FOQO01000007">
    <property type="protein sequence ID" value="SFJ01271.1"/>
    <property type="molecule type" value="Genomic_DNA"/>
</dbReference>
<dbReference type="STRING" id="1477437.SAMN05444682_10718"/>
<protein>
    <submittedName>
        <fullName evidence="1">Protein ImuA</fullName>
    </submittedName>
</protein>
<dbReference type="PIRSF" id="PIRSF034285">
    <property type="entry name" value="UCP034285"/>
    <property type="match status" value="1"/>
</dbReference>
<dbReference type="AlphaFoldDB" id="A0A1I3MWE2"/>
<organism evidence="1 2">
    <name type="scientific">Parapedobacter indicus</name>
    <dbReference type="NCBI Taxonomy" id="1477437"/>
    <lineage>
        <taxon>Bacteria</taxon>
        <taxon>Pseudomonadati</taxon>
        <taxon>Bacteroidota</taxon>
        <taxon>Sphingobacteriia</taxon>
        <taxon>Sphingobacteriales</taxon>
        <taxon>Sphingobacteriaceae</taxon>
        <taxon>Parapedobacter</taxon>
    </lineage>
</organism>
<dbReference type="OrthoDB" id="836928at2"/>